<sequence>MWSPSVTEVMVMLEFLDVGLNTLTKAAMSGGMSHFVLVVYSNILASFFLVPCSFIFYRQRSRPQLTWSIVYRIFILGLLSCCGQMFHYIGIEYSSPTLASAMIDLTPGFTFILAIISRMENLDLRVQSSQAKSIGTLVLMTGALIVTLYKGLPIKVAPSSNKLLKEFMLSSQSNWVLGGFFLALHSVILASYYIVQTWIIRDYPAELMVTLICRIFVSILSAIVSLVAEKDANAWRLKPNINLMAIGYSAAFALSLRSVLHTWALKKKGPVYVSMFKPLGMVIAIVSGVAFLGDNIYLGSLVGAATIALGFYAVIWGQAQEKLMVDDNEICSFKSSSQNVPLLQNKACKYRTFA</sequence>
<name>A0ACC0YJS8_9ROSI</name>
<protein>
    <submittedName>
        <fullName evidence="1">Uncharacterized protein</fullName>
    </submittedName>
</protein>
<evidence type="ECO:0000313" key="1">
    <source>
        <dbReference type="EMBL" id="KAJ0037713.1"/>
    </source>
</evidence>
<dbReference type="EMBL" id="CM047741">
    <property type="protein sequence ID" value="KAJ0037713.1"/>
    <property type="molecule type" value="Genomic_DNA"/>
</dbReference>
<comment type="caution">
    <text evidence="1">The sequence shown here is derived from an EMBL/GenBank/DDBJ whole genome shotgun (WGS) entry which is preliminary data.</text>
</comment>
<evidence type="ECO:0000313" key="2">
    <source>
        <dbReference type="Proteomes" id="UP001163603"/>
    </source>
</evidence>
<organism evidence="1 2">
    <name type="scientific">Pistacia integerrima</name>
    <dbReference type="NCBI Taxonomy" id="434235"/>
    <lineage>
        <taxon>Eukaryota</taxon>
        <taxon>Viridiplantae</taxon>
        <taxon>Streptophyta</taxon>
        <taxon>Embryophyta</taxon>
        <taxon>Tracheophyta</taxon>
        <taxon>Spermatophyta</taxon>
        <taxon>Magnoliopsida</taxon>
        <taxon>eudicotyledons</taxon>
        <taxon>Gunneridae</taxon>
        <taxon>Pentapetalae</taxon>
        <taxon>rosids</taxon>
        <taxon>malvids</taxon>
        <taxon>Sapindales</taxon>
        <taxon>Anacardiaceae</taxon>
        <taxon>Pistacia</taxon>
    </lineage>
</organism>
<accession>A0ACC0YJS8</accession>
<keyword evidence="2" id="KW-1185">Reference proteome</keyword>
<reference evidence="2" key="1">
    <citation type="journal article" date="2023" name="G3 (Bethesda)">
        <title>Genome assembly and association tests identify interacting loci associated with vigor, precocity, and sex in interspecific pistachio rootstocks.</title>
        <authorList>
            <person name="Palmer W."/>
            <person name="Jacygrad E."/>
            <person name="Sagayaradj S."/>
            <person name="Cavanaugh K."/>
            <person name="Han R."/>
            <person name="Bertier L."/>
            <person name="Beede B."/>
            <person name="Kafkas S."/>
            <person name="Golino D."/>
            <person name="Preece J."/>
            <person name="Michelmore R."/>
        </authorList>
    </citation>
    <scope>NUCLEOTIDE SEQUENCE [LARGE SCALE GENOMIC DNA]</scope>
</reference>
<proteinExistence type="predicted"/>
<gene>
    <name evidence="1" type="ORF">Pint_23041</name>
</gene>
<dbReference type="Proteomes" id="UP001163603">
    <property type="component" value="Chromosome 6"/>
</dbReference>